<evidence type="ECO:0000256" key="7">
    <source>
        <dbReference type="ARBA" id="ARBA00023054"/>
    </source>
</evidence>
<evidence type="ECO:0008006" key="15">
    <source>
        <dbReference type="Google" id="ProtNLM"/>
    </source>
</evidence>
<dbReference type="Pfam" id="PF23598">
    <property type="entry name" value="LRR_14"/>
    <property type="match status" value="1"/>
</dbReference>
<feature type="domain" description="Disease resistance protein winged helix" evidence="10">
    <location>
        <begin position="436"/>
        <end position="506"/>
    </location>
</feature>
<evidence type="ECO:0000256" key="3">
    <source>
        <dbReference type="ARBA" id="ARBA00022737"/>
    </source>
</evidence>
<dbReference type="InterPro" id="IPR042197">
    <property type="entry name" value="Apaf_helical"/>
</dbReference>
<dbReference type="GO" id="GO:0051707">
    <property type="term" value="P:response to other organism"/>
    <property type="evidence" value="ECO:0007669"/>
    <property type="project" value="UniProtKB-ARBA"/>
</dbReference>
<proteinExistence type="inferred from homology"/>
<keyword evidence="4" id="KW-0547">Nucleotide-binding</keyword>
<name>A0A5J9URU0_9POAL</name>
<gene>
    <name evidence="13" type="ORF">EJB05_28835</name>
</gene>
<dbReference type="PANTHER" id="PTHR36766:SF34">
    <property type="entry name" value="NB-ARC DOMAIN-CONTAINING PROTEIN"/>
    <property type="match status" value="1"/>
</dbReference>
<dbReference type="Pfam" id="PF18052">
    <property type="entry name" value="Rx_N"/>
    <property type="match status" value="1"/>
</dbReference>
<feature type="domain" description="R13L1/DRL21-like LRR repeat region" evidence="12">
    <location>
        <begin position="701"/>
        <end position="791"/>
    </location>
</feature>
<dbReference type="Gene3D" id="1.10.8.430">
    <property type="entry name" value="Helical domain of apoptotic protease-activating factors"/>
    <property type="match status" value="1"/>
</dbReference>
<keyword evidence="2" id="KW-0433">Leucine-rich repeat</keyword>
<keyword evidence="14" id="KW-1185">Reference proteome</keyword>
<keyword evidence="5" id="KW-0611">Plant defense</keyword>
<feature type="non-terminal residue" evidence="13">
    <location>
        <position position="1"/>
    </location>
</feature>
<dbReference type="Pfam" id="PF23559">
    <property type="entry name" value="WHD_DRP"/>
    <property type="match status" value="1"/>
</dbReference>
<accession>A0A5J9URU0</accession>
<evidence type="ECO:0000259" key="9">
    <source>
        <dbReference type="Pfam" id="PF18052"/>
    </source>
</evidence>
<dbReference type="InterPro" id="IPR055414">
    <property type="entry name" value="LRR_R13L4/SHOC2-like"/>
</dbReference>
<dbReference type="EMBL" id="RWGY01000013">
    <property type="protein sequence ID" value="TVU26296.1"/>
    <property type="molecule type" value="Genomic_DNA"/>
</dbReference>
<dbReference type="InterPro" id="IPR036388">
    <property type="entry name" value="WH-like_DNA-bd_sf"/>
</dbReference>
<dbReference type="GO" id="GO:0005524">
    <property type="term" value="F:ATP binding"/>
    <property type="evidence" value="ECO:0007669"/>
    <property type="project" value="UniProtKB-KW"/>
</dbReference>
<dbReference type="GO" id="GO:0006952">
    <property type="term" value="P:defense response"/>
    <property type="evidence" value="ECO:0007669"/>
    <property type="project" value="UniProtKB-KW"/>
</dbReference>
<dbReference type="Gramene" id="TVU26296">
    <property type="protein sequence ID" value="TVU26296"/>
    <property type="gene ID" value="EJB05_28835"/>
</dbReference>
<dbReference type="Gene3D" id="3.40.50.300">
    <property type="entry name" value="P-loop containing nucleotide triphosphate hydrolases"/>
    <property type="match status" value="1"/>
</dbReference>
<dbReference type="SUPFAM" id="SSF52058">
    <property type="entry name" value="L domain-like"/>
    <property type="match status" value="1"/>
</dbReference>
<dbReference type="Gene3D" id="3.20.20.80">
    <property type="entry name" value="Glycosidases"/>
    <property type="match status" value="1"/>
</dbReference>
<sequence>MSGIEASLSSGLLKVAGNKLVSLIASEFAAVTGVKKDLSELQNIHGEITCWLSAVRDLSIENDPRFGWVTKLKDVAYGIDDLLYEVHQEAEKHKIDNYDDKHSISNRFCAKPKSFLFRCRVAHKINAIKAMLAAITKQRSDMNAIWHNLPVNQATLSKNKATGAPSLLTNVEESQIPTRDMEKGEIICKLLESNKGEDGWIVSVVGLGGSGKTTLAKHICNDSKIKEHFKDKIFWVHVSEEFDVKKLFGKLFEAITKEKSDLHTPQHMVDEISRKLTGEKFLLVLDDCWHQDKEDWKEFMLNLRTHAAGSMIMITTRDQKVAEAVKSGHIFYLEYLSEAASWSLFLKSSGWEEEYLGSDFVQTGKEIVNKCGGVPLAIKTLGGVLSEKKEISTWRAIRQSDLWNEESTEGRVFASLKLSYIHLKDHLKQCFTFCCIFPKGCGINKNYLIEQWIAHGFIQQIMGEPPEVTGSEYFNSLVKDGFFQGPLQSRDGNPVVYKMHDLIHDLTRYILQTDLVTSLPENLTEDCAQKCRYLSLTSCYNNDERIVFDKVRALYVSKGNPSLEKLVKKSRYICSVVLDCALNTSFPLFILKLSNLGYLEIRKSMGKLKKLKTLEMISIKDLVTLPESIGDCRDLQSLQIRTCDKLREIPNTIGKNENLRLTRLRRLGLFVVGCGEDDARISDFGNLDMISGKIEFRDLQYVENPELAVLDALEPPSEITNLKIDGYRGSQIPCWMRKPSDSSYLEVVVEKQTRAPEFLCLTILILENFPNLKHMRGILVFPSLRSLYLINLPNLEELWTSSGLGIEEEEVVGERCCFPVLSDLGVKDCPKFTLSPCFPPLLESLELRSSNTQLLSPDSSFFHRHPNYADDEPSSSSRMIAWAPHLKRLKLDSMRGPSPGWEFLQHLTGLETLGICHCDLTELPESMRGLTSLRSLDISMCRALGVLPEWFGELRSLKSLEVKWCRRMSSLPQSIEHLTSLEILNIAGWVNLKQLPEAIQHLTSLQKLHLGGFRALIVLPEWIGQLSALRWLRIYNCPALQSLPSSIRRLTALQRLVIRRCPELARRCEKEVGDDWHLVSHIPSVNILDRLSILPVEYMALFCTNEEITYSTYRVLISVQAANYPGGKVLASFKTGDTAGLISPELGISAAKELQRQNKLPGLFVWSADSSKKSSYGFKYETQGQQIIANH</sequence>
<feature type="domain" description="Disease resistance R13L4/SHOC-2-like LRR" evidence="11">
    <location>
        <begin position="901"/>
        <end position="986"/>
    </location>
</feature>
<dbReference type="InterPro" id="IPR058922">
    <property type="entry name" value="WHD_DRP"/>
</dbReference>
<dbReference type="Proteomes" id="UP000324897">
    <property type="component" value="Chromosome 2"/>
</dbReference>
<dbReference type="Pfam" id="PF25019">
    <property type="entry name" value="LRR_R13L1-DRL21"/>
    <property type="match status" value="1"/>
</dbReference>
<dbReference type="InterPro" id="IPR056789">
    <property type="entry name" value="LRR_R13L1-DRL21"/>
</dbReference>
<feature type="domain" description="NB-ARC" evidence="8">
    <location>
        <begin position="182"/>
        <end position="348"/>
    </location>
</feature>
<dbReference type="FunFam" id="3.40.50.300:FF:001091">
    <property type="entry name" value="Probable disease resistance protein At1g61300"/>
    <property type="match status" value="1"/>
</dbReference>
<evidence type="ECO:0000259" key="8">
    <source>
        <dbReference type="Pfam" id="PF00931"/>
    </source>
</evidence>
<evidence type="ECO:0000256" key="4">
    <source>
        <dbReference type="ARBA" id="ARBA00022741"/>
    </source>
</evidence>
<dbReference type="InterPro" id="IPR032675">
    <property type="entry name" value="LRR_dom_sf"/>
</dbReference>
<feature type="domain" description="Disease resistance N-terminal" evidence="9">
    <location>
        <begin position="13"/>
        <end position="102"/>
    </location>
</feature>
<dbReference type="Gene3D" id="3.80.10.10">
    <property type="entry name" value="Ribonuclease Inhibitor"/>
    <property type="match status" value="2"/>
</dbReference>
<dbReference type="AlphaFoldDB" id="A0A5J9URU0"/>
<reference evidence="13 14" key="1">
    <citation type="journal article" date="2019" name="Sci. Rep.">
        <title>A high-quality genome of Eragrostis curvula grass provides insights into Poaceae evolution and supports new strategies to enhance forage quality.</title>
        <authorList>
            <person name="Carballo J."/>
            <person name="Santos B.A.C.M."/>
            <person name="Zappacosta D."/>
            <person name="Garbus I."/>
            <person name="Selva J.P."/>
            <person name="Gallo C.A."/>
            <person name="Diaz A."/>
            <person name="Albertini E."/>
            <person name="Caccamo M."/>
            <person name="Echenique V."/>
        </authorList>
    </citation>
    <scope>NUCLEOTIDE SEQUENCE [LARGE SCALE GENOMIC DNA]</scope>
    <source>
        <strain evidence="14">cv. Victoria</strain>
        <tissue evidence="13">Leaf</tissue>
    </source>
</reference>
<dbReference type="SUPFAM" id="SSF52540">
    <property type="entry name" value="P-loop containing nucleoside triphosphate hydrolases"/>
    <property type="match status" value="1"/>
</dbReference>
<dbReference type="Pfam" id="PF00931">
    <property type="entry name" value="NB-ARC"/>
    <property type="match status" value="1"/>
</dbReference>
<organism evidence="13 14">
    <name type="scientific">Eragrostis curvula</name>
    <name type="common">weeping love grass</name>
    <dbReference type="NCBI Taxonomy" id="38414"/>
    <lineage>
        <taxon>Eukaryota</taxon>
        <taxon>Viridiplantae</taxon>
        <taxon>Streptophyta</taxon>
        <taxon>Embryophyta</taxon>
        <taxon>Tracheophyta</taxon>
        <taxon>Spermatophyta</taxon>
        <taxon>Magnoliopsida</taxon>
        <taxon>Liliopsida</taxon>
        <taxon>Poales</taxon>
        <taxon>Poaceae</taxon>
        <taxon>PACMAD clade</taxon>
        <taxon>Chloridoideae</taxon>
        <taxon>Eragrostideae</taxon>
        <taxon>Eragrostidinae</taxon>
        <taxon>Eragrostis</taxon>
    </lineage>
</organism>
<evidence type="ECO:0000256" key="2">
    <source>
        <dbReference type="ARBA" id="ARBA00022614"/>
    </source>
</evidence>
<evidence type="ECO:0000313" key="14">
    <source>
        <dbReference type="Proteomes" id="UP000324897"/>
    </source>
</evidence>
<keyword evidence="3" id="KW-0677">Repeat</keyword>
<dbReference type="InterPro" id="IPR027417">
    <property type="entry name" value="P-loop_NTPase"/>
</dbReference>
<evidence type="ECO:0000256" key="5">
    <source>
        <dbReference type="ARBA" id="ARBA00022821"/>
    </source>
</evidence>
<comment type="caution">
    <text evidence="13">The sequence shown here is derived from an EMBL/GenBank/DDBJ whole genome shotgun (WGS) entry which is preliminary data.</text>
</comment>
<evidence type="ECO:0000259" key="10">
    <source>
        <dbReference type="Pfam" id="PF23559"/>
    </source>
</evidence>
<dbReference type="GO" id="GO:0043531">
    <property type="term" value="F:ADP binding"/>
    <property type="evidence" value="ECO:0007669"/>
    <property type="project" value="InterPro"/>
</dbReference>
<evidence type="ECO:0000313" key="13">
    <source>
        <dbReference type="EMBL" id="TVU26296.1"/>
    </source>
</evidence>
<evidence type="ECO:0000259" key="12">
    <source>
        <dbReference type="Pfam" id="PF25019"/>
    </source>
</evidence>
<keyword evidence="7" id="KW-0175">Coiled coil</keyword>
<protein>
    <recommendedName>
        <fullName evidence="15">NB-ARC domain-containing protein</fullName>
    </recommendedName>
</protein>
<comment type="similarity">
    <text evidence="1">Belongs to the disease resistance NB-LRR family.</text>
</comment>
<keyword evidence="6" id="KW-0067">ATP-binding</keyword>
<evidence type="ECO:0000256" key="6">
    <source>
        <dbReference type="ARBA" id="ARBA00022840"/>
    </source>
</evidence>
<dbReference type="PANTHER" id="PTHR36766">
    <property type="entry name" value="PLANT BROAD-SPECTRUM MILDEW RESISTANCE PROTEIN RPW8"/>
    <property type="match status" value="1"/>
</dbReference>
<dbReference type="InterPro" id="IPR002182">
    <property type="entry name" value="NB-ARC"/>
</dbReference>
<dbReference type="SUPFAM" id="SSF52047">
    <property type="entry name" value="RNI-like"/>
    <property type="match status" value="1"/>
</dbReference>
<dbReference type="Gene3D" id="1.20.5.4130">
    <property type="match status" value="1"/>
</dbReference>
<dbReference type="OrthoDB" id="1658288at2759"/>
<dbReference type="PRINTS" id="PR00364">
    <property type="entry name" value="DISEASERSIST"/>
</dbReference>
<evidence type="ECO:0000256" key="1">
    <source>
        <dbReference type="ARBA" id="ARBA00008894"/>
    </source>
</evidence>
<dbReference type="Gene3D" id="1.10.10.10">
    <property type="entry name" value="Winged helix-like DNA-binding domain superfamily/Winged helix DNA-binding domain"/>
    <property type="match status" value="1"/>
</dbReference>
<dbReference type="InterPro" id="IPR041118">
    <property type="entry name" value="Rx_N"/>
</dbReference>
<evidence type="ECO:0000259" key="11">
    <source>
        <dbReference type="Pfam" id="PF23598"/>
    </source>
</evidence>